<evidence type="ECO:0000256" key="1">
    <source>
        <dbReference type="SAM" id="MobiDB-lite"/>
    </source>
</evidence>
<dbReference type="OrthoDB" id="2751520at2759"/>
<dbReference type="Proteomes" id="UP000292957">
    <property type="component" value="Unassembled WGS sequence"/>
</dbReference>
<reference evidence="2" key="1">
    <citation type="submission" date="2019-01" db="EMBL/GenBank/DDBJ databases">
        <title>Draft genome sequences of three monokaryotic isolates of the white-rot basidiomycete fungus Dichomitus squalens.</title>
        <authorList>
            <consortium name="DOE Joint Genome Institute"/>
            <person name="Lopez S.C."/>
            <person name="Andreopoulos B."/>
            <person name="Pangilinan J."/>
            <person name="Lipzen A."/>
            <person name="Riley R."/>
            <person name="Ahrendt S."/>
            <person name="Ng V."/>
            <person name="Barry K."/>
            <person name="Daum C."/>
            <person name="Grigoriev I.V."/>
            <person name="Hilden K.S."/>
            <person name="Makela M.R."/>
            <person name="de Vries R.P."/>
        </authorList>
    </citation>
    <scope>NUCLEOTIDE SEQUENCE [LARGE SCALE GENOMIC DNA]</scope>
    <source>
        <strain evidence="2">OM18370.1</strain>
    </source>
</reference>
<proteinExistence type="predicted"/>
<feature type="compositionally biased region" description="Acidic residues" evidence="1">
    <location>
        <begin position="99"/>
        <end position="120"/>
    </location>
</feature>
<gene>
    <name evidence="2" type="ORF">BD311DRAFT_377168</name>
</gene>
<dbReference type="AlphaFoldDB" id="A0A4Q9MJ76"/>
<dbReference type="EMBL" id="ML143431">
    <property type="protein sequence ID" value="TBU27519.1"/>
    <property type="molecule type" value="Genomic_DNA"/>
</dbReference>
<sequence>MRNSPDILSLGELRAPLFPIVPLNQLCTGGYESAGPSHAELSTSCARKGIGEGTDGSSNSFGSHQACPQAEKSTDTRSLLAGSLRFIEFDGIPSYSSSEDYDDTTDDSEEVTSDESPTTDDDDFALRALAFAKMRAASHGMGAAMSAFATSLLSDDAEDEDVSSSRIHSIVLDVISTISNAPPALERHISQSSIDYFEDEELTTFQRDECDMVRAFTKRWAENLKFGSTYWQGTRPLPYKEISIATAHYLTLYKTEQAIRNVSAHLNIPPPLEVDLPEPRLSSDPVHVGLARCVERGRLVPRFPVGYSPQQELEIMRSALNKNFAKENRKVQTVEVRLLAGAKRAAGKQKEAQQTRRERWAHGPSKLRLDMGLDATVGAVDTHGP</sequence>
<feature type="region of interest" description="Disordered" evidence="1">
    <location>
        <begin position="95"/>
        <end position="120"/>
    </location>
</feature>
<protein>
    <submittedName>
        <fullName evidence="2">Uncharacterized protein</fullName>
    </submittedName>
</protein>
<feature type="region of interest" description="Disordered" evidence="1">
    <location>
        <begin position="344"/>
        <end position="363"/>
    </location>
</feature>
<evidence type="ECO:0000313" key="2">
    <source>
        <dbReference type="EMBL" id="TBU27519.1"/>
    </source>
</evidence>
<feature type="compositionally biased region" description="Basic and acidic residues" evidence="1">
    <location>
        <begin position="348"/>
        <end position="363"/>
    </location>
</feature>
<accession>A0A4Q9MJ76</accession>
<name>A0A4Q9MJ76_9APHY</name>
<feature type="region of interest" description="Disordered" evidence="1">
    <location>
        <begin position="54"/>
        <end position="74"/>
    </location>
</feature>
<organism evidence="2">
    <name type="scientific">Dichomitus squalens</name>
    <dbReference type="NCBI Taxonomy" id="114155"/>
    <lineage>
        <taxon>Eukaryota</taxon>
        <taxon>Fungi</taxon>
        <taxon>Dikarya</taxon>
        <taxon>Basidiomycota</taxon>
        <taxon>Agaricomycotina</taxon>
        <taxon>Agaricomycetes</taxon>
        <taxon>Polyporales</taxon>
        <taxon>Polyporaceae</taxon>
        <taxon>Dichomitus</taxon>
    </lineage>
</organism>